<protein>
    <submittedName>
        <fullName evidence="1">Uncharacterized protein</fullName>
    </submittedName>
</protein>
<dbReference type="AlphaFoldDB" id="A0A379K567"/>
<evidence type="ECO:0000313" key="1">
    <source>
        <dbReference type="EMBL" id="SUD59281.1"/>
    </source>
</evidence>
<gene>
    <name evidence="1" type="ORF">NCTC10860_01556</name>
</gene>
<proteinExistence type="predicted"/>
<accession>A0A379K567</accession>
<dbReference type="REBASE" id="416875">
    <property type="entry name" value="Pol10860ORF1556P"/>
</dbReference>
<organism evidence="1 2">
    <name type="scientific">Ectopseudomonas oleovorans</name>
    <name type="common">Pseudomonas oleovorans</name>
    <dbReference type="NCBI Taxonomy" id="301"/>
    <lineage>
        <taxon>Bacteria</taxon>
        <taxon>Pseudomonadati</taxon>
        <taxon>Pseudomonadota</taxon>
        <taxon>Gammaproteobacteria</taxon>
        <taxon>Pseudomonadales</taxon>
        <taxon>Pseudomonadaceae</taxon>
        <taxon>Ectopseudomonas</taxon>
    </lineage>
</organism>
<sequence length="238" mass="26251">MPPPEQQAQIRDLAERLDTHRKRQQAKHPELTLTGMYNVLEKLRADEPLSTKEKTTHGQGLVSLLRELHDELDRAVFAAYGWGDLAEQLVGKPGATTPLPDKPEAQTEAEEELLCRLVALNSERAAEEARGHVRWLRPEYQNPSAAVAPELSKAELDDTTDFESVPAAAAATGKLTWPKQMREQVAAVRHALSQSPLPADALAAQFKRSPKVAVQAVLDALEELGMVQQDADQYRLAS</sequence>
<evidence type="ECO:0000313" key="2">
    <source>
        <dbReference type="Proteomes" id="UP000254084"/>
    </source>
</evidence>
<reference evidence="1 2" key="1">
    <citation type="submission" date="2018-06" db="EMBL/GenBank/DDBJ databases">
        <authorList>
            <consortium name="Pathogen Informatics"/>
            <person name="Doyle S."/>
        </authorList>
    </citation>
    <scope>NUCLEOTIDE SEQUENCE [LARGE SCALE GENOMIC DNA]</scope>
    <source>
        <strain evidence="1 2">NCTC10860</strain>
    </source>
</reference>
<dbReference type="EMBL" id="UGUW01000004">
    <property type="protein sequence ID" value="SUD59281.1"/>
    <property type="molecule type" value="Genomic_DNA"/>
</dbReference>
<dbReference type="Proteomes" id="UP000254084">
    <property type="component" value="Unassembled WGS sequence"/>
</dbReference>
<name>A0A379K567_ECTOL</name>